<protein>
    <submittedName>
        <fullName evidence="3">ABC-type glycerol-3-phosphate transport system substrate-binding protein</fullName>
    </submittedName>
</protein>
<keyword evidence="2" id="KW-0813">Transport</keyword>
<keyword evidence="4" id="KW-1185">Reference proteome</keyword>
<comment type="similarity">
    <text evidence="1">Belongs to the bacterial solute-binding protein 1 family.</text>
</comment>
<dbReference type="InterPro" id="IPR006059">
    <property type="entry name" value="SBP"/>
</dbReference>
<gene>
    <name evidence="3" type="ORF">DFR60_111203</name>
</gene>
<dbReference type="SUPFAM" id="SSF53850">
    <property type="entry name" value="Periplasmic binding protein-like II"/>
    <property type="match status" value="1"/>
</dbReference>
<accession>A0A2V3Y2R0</accession>
<sequence>MIEEKATKKRVERNSVKNMRRAIMCCAGMALASVFLLTSCARLEMGTLETKESGENQPEKTDLTLMIDETTVSYYGDMMEELELEFPEYRIHSIDWSLPEVEKTVKTAMTRDESIEVVKWFPNQMENFISSHAAMDLSPYMDGEWKNIWEDWALDIGTYDGKVYCLPSVVVYPVLEVNEEILEQAGVTVREEWTLTEFEDACEQIKSYTGVYPFGIRDSRVCWFMRNALLQIWEDGEEMKRFQSGEISFLDPRVTEAFDRVMGLFRRDYAYPGQGAFSQTNEQINEAFERGEIAMMFNVNNSVKESLERMEAAGRSRIRVVSFPTMAAESCDYLLGGCEGFFIPANTDHPDEAVRLLKFLTSSRIFTELKNQGFAVPAHLGEEKEGKITSDSGKVYSQELMNLSSKLYNYINYELPAAYYMDRETTLKELETMRLEAGKGRQP</sequence>
<dbReference type="Gene3D" id="3.40.190.10">
    <property type="entry name" value="Periplasmic binding protein-like II"/>
    <property type="match status" value="1"/>
</dbReference>
<proteinExistence type="inferred from homology"/>
<dbReference type="Proteomes" id="UP000248057">
    <property type="component" value="Unassembled WGS sequence"/>
</dbReference>
<reference evidence="3 4" key="1">
    <citation type="submission" date="2018-05" db="EMBL/GenBank/DDBJ databases">
        <title>Genomic Encyclopedia of Type Strains, Phase IV (KMG-IV): sequencing the most valuable type-strain genomes for metagenomic binning, comparative biology and taxonomic classification.</title>
        <authorList>
            <person name="Goeker M."/>
        </authorList>
    </citation>
    <scope>NUCLEOTIDE SEQUENCE [LARGE SCALE GENOMIC DNA]</scope>
    <source>
        <strain evidence="3 4">DSM 24995</strain>
    </source>
</reference>
<dbReference type="AlphaFoldDB" id="A0A2V3Y2R0"/>
<dbReference type="InterPro" id="IPR050490">
    <property type="entry name" value="Bact_solute-bd_prot1"/>
</dbReference>
<comment type="caution">
    <text evidence="3">The sequence shown here is derived from an EMBL/GenBank/DDBJ whole genome shotgun (WGS) entry which is preliminary data.</text>
</comment>
<evidence type="ECO:0000256" key="2">
    <source>
        <dbReference type="ARBA" id="ARBA00022448"/>
    </source>
</evidence>
<name>A0A2V3Y2R0_9FIRM</name>
<dbReference type="PANTHER" id="PTHR43649:SF29">
    <property type="entry name" value="OSMOPROTECTIVE COMPOUNDS-BINDING PROTEIN GGTB"/>
    <property type="match status" value="1"/>
</dbReference>
<dbReference type="EMBL" id="QJKD01000011">
    <property type="protein sequence ID" value="PXX50912.1"/>
    <property type="molecule type" value="Genomic_DNA"/>
</dbReference>
<evidence type="ECO:0000256" key="1">
    <source>
        <dbReference type="ARBA" id="ARBA00008520"/>
    </source>
</evidence>
<dbReference type="Pfam" id="PF13416">
    <property type="entry name" value="SBP_bac_8"/>
    <property type="match status" value="1"/>
</dbReference>
<evidence type="ECO:0000313" key="4">
    <source>
        <dbReference type="Proteomes" id="UP000248057"/>
    </source>
</evidence>
<organism evidence="3 4">
    <name type="scientific">Hungatella effluvii</name>
    <dbReference type="NCBI Taxonomy" id="1096246"/>
    <lineage>
        <taxon>Bacteria</taxon>
        <taxon>Bacillati</taxon>
        <taxon>Bacillota</taxon>
        <taxon>Clostridia</taxon>
        <taxon>Lachnospirales</taxon>
        <taxon>Lachnospiraceae</taxon>
        <taxon>Hungatella</taxon>
    </lineage>
</organism>
<evidence type="ECO:0000313" key="3">
    <source>
        <dbReference type="EMBL" id="PXX50912.1"/>
    </source>
</evidence>
<dbReference type="PANTHER" id="PTHR43649">
    <property type="entry name" value="ARABINOSE-BINDING PROTEIN-RELATED"/>
    <property type="match status" value="1"/>
</dbReference>